<evidence type="ECO:0000256" key="2">
    <source>
        <dbReference type="ARBA" id="ARBA00005582"/>
    </source>
</evidence>
<dbReference type="PANTHER" id="PTHR43046:SF12">
    <property type="entry name" value="GDP-MANNOSE MANNOSYL HYDROLASE"/>
    <property type="match status" value="1"/>
</dbReference>
<comment type="cofactor">
    <cofactor evidence="1">
        <name>Mg(2+)</name>
        <dbReference type="ChEBI" id="CHEBI:18420"/>
    </cofactor>
</comment>
<evidence type="ECO:0000256" key="6">
    <source>
        <dbReference type="SAM" id="MobiDB-lite"/>
    </source>
</evidence>
<name>A0ABN2WAB1_9MICO</name>
<evidence type="ECO:0000256" key="3">
    <source>
        <dbReference type="ARBA" id="ARBA00022801"/>
    </source>
</evidence>
<sequence>MDRTRAETEPPVQKVGGSKDAGRNPTAQRLRQAVRAVILDPDDHILLVRFRWSRQPSANGLWATPGGGIEAGETHLEALRREMHEETGMPVAELGPLLWTRTAHRAFSGWTGQTDHVYLFRTERFDPTPALTPAQLRDEGVQEVRWLSPAEIAAQNAVFAPRTLPGLLTRLRAEGPPPQPLRLEEF</sequence>
<comment type="similarity">
    <text evidence="2 5">Belongs to the Nudix hydrolase family.</text>
</comment>
<accession>A0ABN2WAB1</accession>
<dbReference type="RefSeq" id="WP_344334508.1">
    <property type="nucleotide sequence ID" value="NZ_BAAAPZ010000002.1"/>
</dbReference>
<gene>
    <name evidence="8" type="ORF">GCM10009823_02490</name>
</gene>
<dbReference type="InterPro" id="IPR000086">
    <property type="entry name" value="NUDIX_hydrolase_dom"/>
</dbReference>
<protein>
    <submittedName>
        <fullName evidence="8">NUDIX hydrolase</fullName>
    </submittedName>
</protein>
<dbReference type="InterPro" id="IPR015797">
    <property type="entry name" value="NUDIX_hydrolase-like_dom_sf"/>
</dbReference>
<organism evidence="8 9">
    <name type="scientific">Brevibacterium salitolerans</name>
    <dbReference type="NCBI Taxonomy" id="1403566"/>
    <lineage>
        <taxon>Bacteria</taxon>
        <taxon>Bacillati</taxon>
        <taxon>Actinomycetota</taxon>
        <taxon>Actinomycetes</taxon>
        <taxon>Micrococcales</taxon>
        <taxon>Brevibacteriaceae</taxon>
        <taxon>Brevibacterium</taxon>
    </lineage>
</organism>
<dbReference type="PRINTS" id="PR00502">
    <property type="entry name" value="NUDIXFAMILY"/>
</dbReference>
<dbReference type="InterPro" id="IPR020084">
    <property type="entry name" value="NUDIX_hydrolase_CS"/>
</dbReference>
<dbReference type="Gene3D" id="3.90.79.10">
    <property type="entry name" value="Nucleoside Triphosphate Pyrophosphohydrolase"/>
    <property type="match status" value="1"/>
</dbReference>
<keyword evidence="9" id="KW-1185">Reference proteome</keyword>
<dbReference type="EMBL" id="BAAAPZ010000002">
    <property type="protein sequence ID" value="GAA2087829.1"/>
    <property type="molecule type" value="Genomic_DNA"/>
</dbReference>
<dbReference type="PANTHER" id="PTHR43046">
    <property type="entry name" value="GDP-MANNOSE MANNOSYL HYDROLASE"/>
    <property type="match status" value="1"/>
</dbReference>
<evidence type="ECO:0000256" key="4">
    <source>
        <dbReference type="ARBA" id="ARBA00022842"/>
    </source>
</evidence>
<reference evidence="8 9" key="1">
    <citation type="journal article" date="2019" name="Int. J. Syst. Evol. Microbiol.">
        <title>The Global Catalogue of Microorganisms (GCM) 10K type strain sequencing project: providing services to taxonomists for standard genome sequencing and annotation.</title>
        <authorList>
            <consortium name="The Broad Institute Genomics Platform"/>
            <consortium name="The Broad Institute Genome Sequencing Center for Infectious Disease"/>
            <person name="Wu L."/>
            <person name="Ma J."/>
        </authorList>
    </citation>
    <scope>NUCLEOTIDE SEQUENCE [LARGE SCALE GENOMIC DNA]</scope>
    <source>
        <strain evidence="8 9">JCM 15900</strain>
    </source>
</reference>
<dbReference type="PROSITE" id="PS51462">
    <property type="entry name" value="NUDIX"/>
    <property type="match status" value="1"/>
</dbReference>
<keyword evidence="3 5" id="KW-0378">Hydrolase</keyword>
<dbReference type="PROSITE" id="PS00893">
    <property type="entry name" value="NUDIX_BOX"/>
    <property type="match status" value="1"/>
</dbReference>
<comment type="caution">
    <text evidence="8">The sequence shown here is derived from an EMBL/GenBank/DDBJ whole genome shotgun (WGS) entry which is preliminary data.</text>
</comment>
<feature type="region of interest" description="Disordered" evidence="6">
    <location>
        <begin position="1"/>
        <end position="27"/>
    </location>
</feature>
<dbReference type="Pfam" id="PF00293">
    <property type="entry name" value="NUDIX"/>
    <property type="match status" value="1"/>
</dbReference>
<dbReference type="InterPro" id="IPR020476">
    <property type="entry name" value="Nudix_hydrolase"/>
</dbReference>
<proteinExistence type="inferred from homology"/>
<dbReference type="CDD" id="cd04685">
    <property type="entry name" value="NUDIX_Hydrolase"/>
    <property type="match status" value="1"/>
</dbReference>
<evidence type="ECO:0000256" key="5">
    <source>
        <dbReference type="RuleBase" id="RU003476"/>
    </source>
</evidence>
<dbReference type="SUPFAM" id="SSF55811">
    <property type="entry name" value="Nudix"/>
    <property type="match status" value="1"/>
</dbReference>
<evidence type="ECO:0000259" key="7">
    <source>
        <dbReference type="PROSITE" id="PS51462"/>
    </source>
</evidence>
<evidence type="ECO:0000313" key="9">
    <source>
        <dbReference type="Proteomes" id="UP001500984"/>
    </source>
</evidence>
<dbReference type="GO" id="GO:0016787">
    <property type="term" value="F:hydrolase activity"/>
    <property type="evidence" value="ECO:0007669"/>
    <property type="project" value="UniProtKB-KW"/>
</dbReference>
<keyword evidence="4" id="KW-0460">Magnesium</keyword>
<feature type="domain" description="Nudix hydrolase" evidence="7">
    <location>
        <begin position="29"/>
        <end position="169"/>
    </location>
</feature>
<evidence type="ECO:0000313" key="8">
    <source>
        <dbReference type="EMBL" id="GAA2087829.1"/>
    </source>
</evidence>
<dbReference type="Proteomes" id="UP001500984">
    <property type="component" value="Unassembled WGS sequence"/>
</dbReference>
<evidence type="ECO:0000256" key="1">
    <source>
        <dbReference type="ARBA" id="ARBA00001946"/>
    </source>
</evidence>